<accession>A0A0P1FNQ8</accession>
<dbReference type="RefSeq" id="WP_058260818.1">
    <property type="nucleotide sequence ID" value="NZ_CYSB01000041.1"/>
</dbReference>
<keyword evidence="3" id="KW-0808">Transferase</keyword>
<evidence type="ECO:0000313" key="4">
    <source>
        <dbReference type="Proteomes" id="UP000051086"/>
    </source>
</evidence>
<dbReference type="Proteomes" id="UP000051086">
    <property type="component" value="Unassembled WGS sequence"/>
</dbReference>
<dbReference type="EMBL" id="CYSC01000016">
    <property type="protein sequence ID" value="CUH70911.1"/>
    <property type="molecule type" value="Genomic_DNA"/>
</dbReference>
<dbReference type="InterPro" id="IPR007345">
    <property type="entry name" value="Polysacch_pyruvyl_Trfase"/>
</dbReference>
<dbReference type="Proteomes" id="UP000051887">
    <property type="component" value="Unassembled WGS sequence"/>
</dbReference>
<reference evidence="2 4" key="2">
    <citation type="submission" date="2015-09" db="EMBL/GenBank/DDBJ databases">
        <authorList>
            <person name="Rodrigo-Torres L."/>
            <person name="Arahal D.R."/>
        </authorList>
    </citation>
    <scope>NUCLEOTIDE SEQUENCE [LARGE SCALE GENOMIC DNA]</scope>
    <source>
        <strain evidence="2 4">CECT 5118</strain>
    </source>
</reference>
<keyword evidence="4" id="KW-1185">Reference proteome</keyword>
<gene>
    <name evidence="2" type="ORF">TL5118_03851</name>
    <name evidence="3" type="ORF">TL5120_00691</name>
</gene>
<organism evidence="3 5">
    <name type="scientific">Thalassovita autumnalis</name>
    <dbReference type="NCBI Taxonomy" id="2072972"/>
    <lineage>
        <taxon>Bacteria</taxon>
        <taxon>Pseudomonadati</taxon>
        <taxon>Pseudomonadota</taxon>
        <taxon>Alphaproteobacteria</taxon>
        <taxon>Rhodobacterales</taxon>
        <taxon>Roseobacteraceae</taxon>
        <taxon>Thalassovita</taxon>
    </lineage>
</organism>
<protein>
    <submittedName>
        <fullName evidence="3">Polysaccharide pyruvyl transferase CsaB</fullName>
    </submittedName>
</protein>
<evidence type="ECO:0000259" key="1">
    <source>
        <dbReference type="Pfam" id="PF04230"/>
    </source>
</evidence>
<dbReference type="AlphaFoldDB" id="A0A0P1FNQ8"/>
<feature type="domain" description="Polysaccharide pyruvyl transferase" evidence="1">
    <location>
        <begin position="47"/>
        <end position="264"/>
    </location>
</feature>
<proteinExistence type="predicted"/>
<sequence>MTKVVILNDTRLDFHHGCTRVMSVLERGLRAQGMSVTATSPLRHRWWQDRNFLRHLAQADRVVINGEGTLHHGRGAGADLLKIVDHDACRAPVFLANAIYQENPADWSRFLEKFRGIWVRDSQSAAELEAAGVRCDGMLPDLTLCDGAISGFEQRRMGTIVGDSVDTSITAGLRKLSQQMNATFLPSLSHLKRPKGRNPFSRFLRNSYIARFERSAKKEFPQLHLAKTPDEYARYLARAELHVTGRFHGVCFSLLSKTPFVALQSNSWKVEALLSDLGLSASRLIAVADLNEGLSPSDWEYSDVELSNIDAALLAARESAAEMFSKISAG</sequence>
<evidence type="ECO:0000313" key="3">
    <source>
        <dbReference type="EMBL" id="CUH70911.1"/>
    </source>
</evidence>
<dbReference type="PANTHER" id="PTHR36836">
    <property type="entry name" value="COLANIC ACID BIOSYNTHESIS PROTEIN WCAK"/>
    <property type="match status" value="1"/>
</dbReference>
<dbReference type="EMBL" id="CYSB01000041">
    <property type="protein sequence ID" value="CUH69881.1"/>
    <property type="molecule type" value="Genomic_DNA"/>
</dbReference>
<dbReference type="GO" id="GO:0016740">
    <property type="term" value="F:transferase activity"/>
    <property type="evidence" value="ECO:0007669"/>
    <property type="project" value="UniProtKB-KW"/>
</dbReference>
<dbReference type="Pfam" id="PF04230">
    <property type="entry name" value="PS_pyruv_trans"/>
    <property type="match status" value="1"/>
</dbReference>
<evidence type="ECO:0000313" key="5">
    <source>
        <dbReference type="Proteomes" id="UP000051887"/>
    </source>
</evidence>
<reference evidence="3 5" key="1">
    <citation type="submission" date="2015-09" db="EMBL/GenBank/DDBJ databases">
        <authorList>
            <consortium name="Swine Surveillance"/>
        </authorList>
    </citation>
    <scope>NUCLEOTIDE SEQUENCE [LARGE SCALE GENOMIC DNA]</scope>
    <source>
        <strain evidence="3 5">5120</strain>
    </source>
</reference>
<evidence type="ECO:0000313" key="2">
    <source>
        <dbReference type="EMBL" id="CUH69881.1"/>
    </source>
</evidence>
<dbReference type="PANTHER" id="PTHR36836:SF1">
    <property type="entry name" value="COLANIC ACID BIOSYNTHESIS PROTEIN WCAK"/>
    <property type="match status" value="1"/>
</dbReference>
<name>A0A0P1FNQ8_9RHOB</name>